<dbReference type="PANTHER" id="PTHR23241">
    <property type="entry name" value="LATE EMBRYOGENESIS ABUNDANT PLANTS LEA-RELATED"/>
    <property type="match status" value="1"/>
</dbReference>
<evidence type="ECO:0000256" key="2">
    <source>
        <dbReference type="ARBA" id="ARBA00022692"/>
    </source>
</evidence>
<protein>
    <recommendedName>
        <fullName evidence="6">TMEM205-like domain-containing protein</fullName>
    </recommendedName>
</protein>
<dbReference type="OrthoDB" id="1641132at2759"/>
<sequence length="173" mass="19596">MPLLPTVLAPLHLLTYSTLLGTQLYQSFVMVKIAHTALPYDSFTTLQKRVFPVYFRSQSLLLLLTAATFPPHGPALRVTQKGDLVPFIVAGITAALNLMVFGPKTNRIMMVRKYQAEIDARKLVEGFVSDEMKKLNRSFSWNHAMSVHLNLVTIGATLWYGWRLASRLRFETE</sequence>
<evidence type="ECO:0000313" key="7">
    <source>
        <dbReference type="EMBL" id="KAF2677448.1"/>
    </source>
</evidence>
<name>A0A6G1IH83_9PLEO</name>
<accession>A0A6G1IH83</accession>
<gene>
    <name evidence="7" type="ORF">K458DRAFT_481360</name>
</gene>
<dbReference type="InterPro" id="IPR053009">
    <property type="entry name" value="Xanthocillin_Biosynth-Assoc"/>
</dbReference>
<feature type="transmembrane region" description="Helical" evidence="5">
    <location>
        <begin position="53"/>
        <end position="72"/>
    </location>
</feature>
<keyword evidence="3 5" id="KW-1133">Transmembrane helix</keyword>
<dbReference type="InterPro" id="IPR025423">
    <property type="entry name" value="TMEM205-like"/>
</dbReference>
<dbReference type="Proteomes" id="UP000799291">
    <property type="component" value="Unassembled WGS sequence"/>
</dbReference>
<reference evidence="7" key="1">
    <citation type="journal article" date="2020" name="Stud. Mycol.">
        <title>101 Dothideomycetes genomes: a test case for predicting lifestyles and emergence of pathogens.</title>
        <authorList>
            <person name="Haridas S."/>
            <person name="Albert R."/>
            <person name="Binder M."/>
            <person name="Bloem J."/>
            <person name="Labutti K."/>
            <person name="Salamov A."/>
            <person name="Andreopoulos B."/>
            <person name="Baker S."/>
            <person name="Barry K."/>
            <person name="Bills G."/>
            <person name="Bluhm B."/>
            <person name="Cannon C."/>
            <person name="Castanera R."/>
            <person name="Culley D."/>
            <person name="Daum C."/>
            <person name="Ezra D."/>
            <person name="Gonzalez J."/>
            <person name="Henrissat B."/>
            <person name="Kuo A."/>
            <person name="Liang C."/>
            <person name="Lipzen A."/>
            <person name="Lutzoni F."/>
            <person name="Magnuson J."/>
            <person name="Mondo S."/>
            <person name="Nolan M."/>
            <person name="Ohm R."/>
            <person name="Pangilinan J."/>
            <person name="Park H.-J."/>
            <person name="Ramirez L."/>
            <person name="Alfaro M."/>
            <person name="Sun H."/>
            <person name="Tritt A."/>
            <person name="Yoshinaga Y."/>
            <person name="Zwiers L.-H."/>
            <person name="Turgeon B."/>
            <person name="Goodwin S."/>
            <person name="Spatafora J."/>
            <person name="Crous P."/>
            <person name="Grigoriev I."/>
        </authorList>
    </citation>
    <scope>NUCLEOTIDE SEQUENCE</scope>
    <source>
        <strain evidence="7">CBS 122367</strain>
    </source>
</reference>
<feature type="domain" description="TMEM205-like" evidence="6">
    <location>
        <begin position="14"/>
        <end position="112"/>
    </location>
</feature>
<proteinExistence type="predicted"/>
<organism evidence="7 8">
    <name type="scientific">Lentithecium fluviatile CBS 122367</name>
    <dbReference type="NCBI Taxonomy" id="1168545"/>
    <lineage>
        <taxon>Eukaryota</taxon>
        <taxon>Fungi</taxon>
        <taxon>Dikarya</taxon>
        <taxon>Ascomycota</taxon>
        <taxon>Pezizomycotina</taxon>
        <taxon>Dothideomycetes</taxon>
        <taxon>Pleosporomycetidae</taxon>
        <taxon>Pleosporales</taxon>
        <taxon>Massarineae</taxon>
        <taxon>Lentitheciaceae</taxon>
        <taxon>Lentithecium</taxon>
    </lineage>
</organism>
<evidence type="ECO:0000256" key="5">
    <source>
        <dbReference type="SAM" id="Phobius"/>
    </source>
</evidence>
<feature type="transmembrane region" description="Helical" evidence="5">
    <location>
        <begin position="84"/>
        <end position="103"/>
    </location>
</feature>
<dbReference type="Pfam" id="PF13664">
    <property type="entry name" value="DUF4149"/>
    <property type="match status" value="1"/>
</dbReference>
<keyword evidence="8" id="KW-1185">Reference proteome</keyword>
<dbReference type="AlphaFoldDB" id="A0A6G1IH83"/>
<keyword evidence="2 5" id="KW-0812">Transmembrane</keyword>
<dbReference type="PANTHER" id="PTHR23241:SF102">
    <property type="entry name" value="LD23009P"/>
    <property type="match status" value="1"/>
</dbReference>
<evidence type="ECO:0000256" key="3">
    <source>
        <dbReference type="ARBA" id="ARBA00022989"/>
    </source>
</evidence>
<evidence type="ECO:0000256" key="1">
    <source>
        <dbReference type="ARBA" id="ARBA00004370"/>
    </source>
</evidence>
<feature type="transmembrane region" description="Helical" evidence="5">
    <location>
        <begin position="141"/>
        <end position="162"/>
    </location>
</feature>
<keyword evidence="4 5" id="KW-0472">Membrane</keyword>
<evidence type="ECO:0000259" key="6">
    <source>
        <dbReference type="Pfam" id="PF13664"/>
    </source>
</evidence>
<dbReference type="EMBL" id="MU005622">
    <property type="protein sequence ID" value="KAF2677448.1"/>
    <property type="molecule type" value="Genomic_DNA"/>
</dbReference>
<comment type="subcellular location">
    <subcellularLocation>
        <location evidence="1">Membrane</location>
    </subcellularLocation>
</comment>
<evidence type="ECO:0000313" key="8">
    <source>
        <dbReference type="Proteomes" id="UP000799291"/>
    </source>
</evidence>
<dbReference type="GO" id="GO:0016020">
    <property type="term" value="C:membrane"/>
    <property type="evidence" value="ECO:0007669"/>
    <property type="project" value="UniProtKB-SubCell"/>
</dbReference>
<evidence type="ECO:0000256" key="4">
    <source>
        <dbReference type="ARBA" id="ARBA00023136"/>
    </source>
</evidence>